<keyword evidence="1" id="KW-0812">Transmembrane</keyword>
<proteinExistence type="predicted"/>
<feature type="transmembrane region" description="Helical" evidence="1">
    <location>
        <begin position="283"/>
        <end position="304"/>
    </location>
</feature>
<evidence type="ECO:0000256" key="1">
    <source>
        <dbReference type="SAM" id="Phobius"/>
    </source>
</evidence>
<dbReference type="InterPro" id="IPR050266">
    <property type="entry name" value="AB_hydrolase_sf"/>
</dbReference>
<dbReference type="PANTHER" id="PTHR43798:SF33">
    <property type="entry name" value="HYDROLASE, PUTATIVE (AFU_ORTHOLOGUE AFUA_2G14860)-RELATED"/>
    <property type="match status" value="1"/>
</dbReference>
<evidence type="ECO:0000313" key="4">
    <source>
        <dbReference type="Proteomes" id="UP001211872"/>
    </source>
</evidence>
<gene>
    <name evidence="3" type="ORF">O9Z63_09405</name>
</gene>
<dbReference type="RefSeq" id="WP_270129063.1">
    <property type="nucleotide sequence ID" value="NZ_CP115396.1"/>
</dbReference>
<organism evidence="3 4">
    <name type="scientific">Hymenobacter yonginensis</name>
    <dbReference type="NCBI Taxonomy" id="748197"/>
    <lineage>
        <taxon>Bacteria</taxon>
        <taxon>Pseudomonadati</taxon>
        <taxon>Bacteroidota</taxon>
        <taxon>Cytophagia</taxon>
        <taxon>Cytophagales</taxon>
        <taxon>Hymenobacteraceae</taxon>
        <taxon>Hymenobacter</taxon>
    </lineage>
</organism>
<dbReference type="Gene3D" id="3.40.50.1820">
    <property type="entry name" value="alpha/beta hydrolase"/>
    <property type="match status" value="1"/>
</dbReference>
<keyword evidence="1" id="KW-0472">Membrane</keyword>
<feature type="domain" description="AB hydrolase-1" evidence="2">
    <location>
        <begin position="14"/>
        <end position="251"/>
    </location>
</feature>
<reference evidence="3 4" key="1">
    <citation type="journal article" date="2011" name="Int. J. Syst. Evol. Microbiol.">
        <title>Hymenobacter yonginensis sp. nov., isolated from a mesotrophic artificial lake.</title>
        <authorList>
            <person name="Joung Y."/>
            <person name="Cho S.H."/>
            <person name="Kim H."/>
            <person name="Kim S.B."/>
            <person name="Joh K."/>
        </authorList>
    </citation>
    <scope>NUCLEOTIDE SEQUENCE [LARGE SCALE GENOMIC DNA]</scope>
    <source>
        <strain evidence="3 4">KCTC 22745</strain>
    </source>
</reference>
<keyword evidence="1" id="KW-1133">Transmembrane helix</keyword>
<dbReference type="PANTHER" id="PTHR43798">
    <property type="entry name" value="MONOACYLGLYCEROL LIPASE"/>
    <property type="match status" value="1"/>
</dbReference>
<accession>A0ABY7PU70</accession>
<dbReference type="SUPFAM" id="SSF53474">
    <property type="entry name" value="alpha/beta-Hydrolases"/>
    <property type="match status" value="1"/>
</dbReference>
<dbReference type="GO" id="GO:0016787">
    <property type="term" value="F:hydrolase activity"/>
    <property type="evidence" value="ECO:0007669"/>
    <property type="project" value="UniProtKB-KW"/>
</dbReference>
<sequence length="308" mass="33254">MDLNYIRRGAGRPLLLVHGIGGSWRSWNTVIDALAAERDVVAVDLPGHGETPPLAGENSIRTFADALTSFLTQHNLLGIDAVGSSMGARLVLELARRGGVVGAVVSLDPGGFWQGWEIPFFYHSVSVSVKLVKALQPVMPALAGSVVGRTLLLPQFSARPWAVDARQAQEEMRTFANTPVFDELLDRLAHGEKQQAAPKGSISEPLVIGWGRQDRVCLPSQAKLALAKFPDARLYWFDNCGHFPQWDQPEEATRLILAATSGHGLPEAFAADQRQLQPSQPKVPTAAVVGGILALLAGGVWLLASRRR</sequence>
<name>A0ABY7PU70_9BACT</name>
<keyword evidence="3" id="KW-0378">Hydrolase</keyword>
<keyword evidence="4" id="KW-1185">Reference proteome</keyword>
<evidence type="ECO:0000313" key="3">
    <source>
        <dbReference type="EMBL" id="WBO86461.1"/>
    </source>
</evidence>
<protein>
    <submittedName>
        <fullName evidence="3">Alpha/beta fold hydrolase</fullName>
    </submittedName>
</protein>
<dbReference type="Proteomes" id="UP001211872">
    <property type="component" value="Chromosome"/>
</dbReference>
<dbReference type="InterPro" id="IPR000073">
    <property type="entry name" value="AB_hydrolase_1"/>
</dbReference>
<dbReference type="InterPro" id="IPR029058">
    <property type="entry name" value="AB_hydrolase_fold"/>
</dbReference>
<dbReference type="EMBL" id="CP115396">
    <property type="protein sequence ID" value="WBO86461.1"/>
    <property type="molecule type" value="Genomic_DNA"/>
</dbReference>
<dbReference type="Pfam" id="PF12697">
    <property type="entry name" value="Abhydrolase_6"/>
    <property type="match status" value="1"/>
</dbReference>
<evidence type="ECO:0000259" key="2">
    <source>
        <dbReference type="Pfam" id="PF12697"/>
    </source>
</evidence>